<accession>A0AA37NZE4</accession>
<comment type="caution">
    <text evidence="1">The sequence shown here is derived from an EMBL/GenBank/DDBJ whole genome shotgun (WGS) entry which is preliminary data.</text>
</comment>
<dbReference type="InterPro" id="IPR026913">
    <property type="entry name" value="METTL24"/>
</dbReference>
<dbReference type="Proteomes" id="UP001055115">
    <property type="component" value="Unassembled WGS sequence"/>
</dbReference>
<organism evidence="1 2">
    <name type="scientific">Colletotrichum spaethianum</name>
    <dbReference type="NCBI Taxonomy" id="700344"/>
    <lineage>
        <taxon>Eukaryota</taxon>
        <taxon>Fungi</taxon>
        <taxon>Dikarya</taxon>
        <taxon>Ascomycota</taxon>
        <taxon>Pezizomycotina</taxon>
        <taxon>Sordariomycetes</taxon>
        <taxon>Hypocreomycetidae</taxon>
        <taxon>Glomerellales</taxon>
        <taxon>Glomerellaceae</taxon>
        <taxon>Colletotrichum</taxon>
        <taxon>Colletotrichum spaethianum species complex</taxon>
    </lineage>
</organism>
<dbReference type="PANTHER" id="PTHR32026:SF10">
    <property type="entry name" value="METHYLTRANSFERASE-LIKE PROTEIN 24-RELATED"/>
    <property type="match status" value="1"/>
</dbReference>
<dbReference type="EMBL" id="BQXU01000009">
    <property type="protein sequence ID" value="GKT44360.1"/>
    <property type="molecule type" value="Genomic_DNA"/>
</dbReference>
<dbReference type="RefSeq" id="XP_049126710.1">
    <property type="nucleotide sequence ID" value="XM_049270753.1"/>
</dbReference>
<dbReference type="GeneID" id="73325343"/>
<reference evidence="1 2" key="1">
    <citation type="submission" date="2022-03" db="EMBL/GenBank/DDBJ databases">
        <title>Genome data of Colletotrichum spp.</title>
        <authorList>
            <person name="Utami Y.D."/>
            <person name="Hiruma K."/>
        </authorList>
    </citation>
    <scope>NUCLEOTIDE SEQUENCE [LARGE SCALE GENOMIC DNA]</scope>
    <source>
        <strain evidence="1 2">MAFF 239500</strain>
    </source>
</reference>
<evidence type="ECO:0000313" key="2">
    <source>
        <dbReference type="Proteomes" id="UP001055115"/>
    </source>
</evidence>
<keyword evidence="2" id="KW-1185">Reference proteome</keyword>
<dbReference type="PANTHER" id="PTHR32026">
    <property type="entry name" value="METHYLTRANSFERASE-LIKE PROTEIN 24"/>
    <property type="match status" value="1"/>
</dbReference>
<name>A0AA37NZE4_9PEZI</name>
<gene>
    <name evidence="1" type="ORF">ColSpa_04541</name>
</gene>
<dbReference type="AlphaFoldDB" id="A0AA37NZE4"/>
<evidence type="ECO:0000313" key="1">
    <source>
        <dbReference type="EMBL" id="GKT44360.1"/>
    </source>
</evidence>
<sequence length="160" mass="18490">MSRYENYHEDKECIIYSFGVRDESNFEQEMLSRNNCVVYAHDFYVIDFGKQLEPSSNLYEILRMGIEFAESQALDGMHRDFSSAAGKEQPIGQLIVELHLYTSNGITSKVFLDWWGRLEARGLRPAWTEPNLLAVTLSALNKNPMMAEYTKVNIHNSRND</sequence>
<proteinExistence type="predicted"/>
<protein>
    <submittedName>
        <fullName evidence="1">Uncharacterized protein</fullName>
    </submittedName>
</protein>